<dbReference type="AlphaFoldDB" id="A0A1U7CJB1"/>
<feature type="transmembrane region" description="Helical" evidence="1">
    <location>
        <begin position="64"/>
        <end position="83"/>
    </location>
</feature>
<dbReference type="Proteomes" id="UP000186309">
    <property type="component" value="Chromosome"/>
</dbReference>
<keyword evidence="3" id="KW-1185">Reference proteome</keyword>
<dbReference type="OrthoDB" id="290531at2"/>
<dbReference type="RefSeq" id="WP_076343252.1">
    <property type="nucleotide sequence ID" value="NZ_CP019082.1"/>
</dbReference>
<keyword evidence="1" id="KW-1133">Transmembrane helix</keyword>
<sequence length="97" mass="11021">MARTYRRNEILTNPFYLALVAVSTIFVVTALAYLVSGFALDPANVPASERSRRVALWFDRNGPLVMTIEFLVMFATGVVMMATDRWYTERRKRGGRG</sequence>
<accession>A0A1U7CJB1</accession>
<keyword evidence="1" id="KW-0812">Transmembrane</keyword>
<dbReference type="KEGG" id="pbor:BSF38_00434"/>
<evidence type="ECO:0000313" key="3">
    <source>
        <dbReference type="Proteomes" id="UP000186309"/>
    </source>
</evidence>
<feature type="transmembrane region" description="Helical" evidence="1">
    <location>
        <begin position="15"/>
        <end position="35"/>
    </location>
</feature>
<evidence type="ECO:0000313" key="2">
    <source>
        <dbReference type="EMBL" id="APW59021.1"/>
    </source>
</evidence>
<proteinExistence type="predicted"/>
<organism evidence="2 3">
    <name type="scientific">Paludisphaera borealis</name>
    <dbReference type="NCBI Taxonomy" id="1387353"/>
    <lineage>
        <taxon>Bacteria</taxon>
        <taxon>Pseudomonadati</taxon>
        <taxon>Planctomycetota</taxon>
        <taxon>Planctomycetia</taxon>
        <taxon>Isosphaerales</taxon>
        <taxon>Isosphaeraceae</taxon>
        <taxon>Paludisphaera</taxon>
    </lineage>
</organism>
<dbReference type="EMBL" id="CP019082">
    <property type="protein sequence ID" value="APW59021.1"/>
    <property type="molecule type" value="Genomic_DNA"/>
</dbReference>
<reference evidence="3" key="1">
    <citation type="submission" date="2016-12" db="EMBL/GenBank/DDBJ databases">
        <title>Comparative genomics of four Isosphaeraceae planctomycetes: a common pool of plasmids and glycoside hydrolase genes.</title>
        <authorList>
            <person name="Ivanova A."/>
        </authorList>
    </citation>
    <scope>NUCLEOTIDE SEQUENCE [LARGE SCALE GENOMIC DNA]</scope>
    <source>
        <strain evidence="3">PX4</strain>
    </source>
</reference>
<keyword evidence="1" id="KW-0472">Membrane</keyword>
<name>A0A1U7CJB1_9BACT</name>
<gene>
    <name evidence="2" type="ORF">BSF38_00434</name>
</gene>
<evidence type="ECO:0000256" key="1">
    <source>
        <dbReference type="SAM" id="Phobius"/>
    </source>
</evidence>
<protein>
    <submittedName>
        <fullName evidence="2">Uncharacterized protein</fullName>
    </submittedName>
</protein>
<dbReference type="STRING" id="1387353.BSF38_00434"/>